<evidence type="ECO:0000313" key="3">
    <source>
        <dbReference type="EMBL" id="TKR29304.1"/>
    </source>
</evidence>
<gene>
    <name evidence="3" type="ORF">FCE95_14170</name>
</gene>
<keyword evidence="4" id="KW-1185">Reference proteome</keyword>
<feature type="domain" description="Dienelactone hydrolase" evidence="2">
    <location>
        <begin position="116"/>
        <end position="236"/>
    </location>
</feature>
<feature type="chain" id="PRO_5020328324" description="Dienelactone hydrolase domain-containing protein" evidence="1">
    <location>
        <begin position="21"/>
        <end position="245"/>
    </location>
</feature>
<evidence type="ECO:0000256" key="1">
    <source>
        <dbReference type="SAM" id="SignalP"/>
    </source>
</evidence>
<dbReference type="Pfam" id="PF01738">
    <property type="entry name" value="DLH"/>
    <property type="match status" value="1"/>
</dbReference>
<dbReference type="OrthoDB" id="9787933at2"/>
<comment type="caution">
    <text evidence="3">The sequence shown here is derived from an EMBL/GenBank/DDBJ whole genome shotgun (WGS) entry which is preliminary data.</text>
</comment>
<dbReference type="SUPFAM" id="SSF53474">
    <property type="entry name" value="alpha/beta-Hydrolases"/>
    <property type="match status" value="1"/>
</dbReference>
<dbReference type="InterPro" id="IPR002925">
    <property type="entry name" value="Dienelactn_hydro"/>
</dbReference>
<keyword evidence="1" id="KW-0732">Signal</keyword>
<sequence length="245" mass="26887">MRVLLRFVPLLLVCAFEAAAAEPREASLAGMRYLVMETGAAASGADLPMIVGFHYSSAKPEAMLEYFDGVDFPARIVLPQGEYPRRGGYSWLPTDYAELDPAKQDAAVFAEEKKLAAFVDEVRKRYPTRGKPAVMGISYGGDMSFLLAIRHPGSISASYPIAARFLPTWMPSANTCKPACPPIRAMHGEADTTVPMAPTRAAVERLKKMGFDATLTPYPGVAHDFDVVMEREFSEQAERLFDTAR</sequence>
<proteinExistence type="predicted"/>
<evidence type="ECO:0000313" key="4">
    <source>
        <dbReference type="Proteomes" id="UP000308707"/>
    </source>
</evidence>
<dbReference type="EMBL" id="SZUA01000003">
    <property type="protein sequence ID" value="TKR29304.1"/>
    <property type="molecule type" value="Genomic_DNA"/>
</dbReference>
<accession>A0A4U5JIX0</accession>
<evidence type="ECO:0000259" key="2">
    <source>
        <dbReference type="Pfam" id="PF01738"/>
    </source>
</evidence>
<dbReference type="Gene3D" id="3.40.50.1820">
    <property type="entry name" value="alpha/beta hydrolase"/>
    <property type="match status" value="1"/>
</dbReference>
<dbReference type="InterPro" id="IPR029058">
    <property type="entry name" value="AB_hydrolase_fold"/>
</dbReference>
<dbReference type="Proteomes" id="UP000308707">
    <property type="component" value="Unassembled WGS sequence"/>
</dbReference>
<dbReference type="AlphaFoldDB" id="A0A4U5JIX0"/>
<feature type="signal peptide" evidence="1">
    <location>
        <begin position="1"/>
        <end position="20"/>
    </location>
</feature>
<protein>
    <recommendedName>
        <fullName evidence="2">Dienelactone hydrolase domain-containing protein</fullName>
    </recommendedName>
</protein>
<name>A0A4U5JIX0_9GAMM</name>
<dbReference type="GO" id="GO:0016787">
    <property type="term" value="F:hydrolase activity"/>
    <property type="evidence" value="ECO:0007669"/>
    <property type="project" value="InterPro"/>
</dbReference>
<reference evidence="3 4" key="1">
    <citation type="submission" date="2019-04" db="EMBL/GenBank/DDBJ databases">
        <title>Reference strain of H23.</title>
        <authorList>
            <person name="Luo X."/>
        </authorList>
    </citation>
    <scope>NUCLEOTIDE SEQUENCE [LARGE SCALE GENOMIC DNA]</scope>
    <source>
        <strain evidence="3 4">H23</strain>
    </source>
</reference>
<organism evidence="3 4">
    <name type="scientific">Luteimonas gilva</name>
    <dbReference type="NCBI Taxonomy" id="2572684"/>
    <lineage>
        <taxon>Bacteria</taxon>
        <taxon>Pseudomonadati</taxon>
        <taxon>Pseudomonadota</taxon>
        <taxon>Gammaproteobacteria</taxon>
        <taxon>Lysobacterales</taxon>
        <taxon>Lysobacteraceae</taxon>
        <taxon>Luteimonas</taxon>
    </lineage>
</organism>
<dbReference type="RefSeq" id="WP_137267708.1">
    <property type="nucleotide sequence ID" value="NZ_SZUA01000003.1"/>
</dbReference>